<feature type="domain" description="Anillin N-terminal" evidence="2">
    <location>
        <begin position="78"/>
        <end position="156"/>
    </location>
</feature>
<feature type="compositionally biased region" description="Polar residues" evidence="1">
    <location>
        <begin position="315"/>
        <end position="338"/>
    </location>
</feature>
<comment type="caution">
    <text evidence="3">The sequence shown here is derived from an EMBL/GenBank/DDBJ whole genome shotgun (WGS) entry which is preliminary data.</text>
</comment>
<feature type="region of interest" description="Disordered" evidence="1">
    <location>
        <begin position="81"/>
        <end position="127"/>
    </location>
</feature>
<feature type="compositionally biased region" description="Polar residues" evidence="1">
    <location>
        <begin position="358"/>
        <end position="389"/>
    </location>
</feature>
<feature type="compositionally biased region" description="Polar residues" evidence="1">
    <location>
        <begin position="35"/>
        <end position="45"/>
    </location>
</feature>
<feature type="region of interest" description="Disordered" evidence="1">
    <location>
        <begin position="1"/>
        <end position="58"/>
    </location>
</feature>
<evidence type="ECO:0000259" key="2">
    <source>
        <dbReference type="Pfam" id="PF16018"/>
    </source>
</evidence>
<protein>
    <recommendedName>
        <fullName evidence="2">Anillin N-terminal domain-containing protein</fullName>
    </recommendedName>
</protein>
<dbReference type="Pfam" id="PF16018">
    <property type="entry name" value="Anillin_N"/>
    <property type="match status" value="1"/>
</dbReference>
<feature type="compositionally biased region" description="Basic and acidic residues" evidence="1">
    <location>
        <begin position="46"/>
        <end position="58"/>
    </location>
</feature>
<dbReference type="EMBL" id="JARBDR010000917">
    <property type="protein sequence ID" value="KAJ8302427.1"/>
    <property type="molecule type" value="Genomic_DNA"/>
</dbReference>
<name>A0ABQ9EFS9_TEGGR</name>
<feature type="region of interest" description="Disordered" evidence="1">
    <location>
        <begin position="427"/>
        <end position="672"/>
    </location>
</feature>
<accession>A0ABQ9EFS9</accession>
<feature type="region of interest" description="Disordered" evidence="1">
    <location>
        <begin position="153"/>
        <end position="223"/>
    </location>
</feature>
<feature type="compositionally biased region" description="Polar residues" evidence="1">
    <location>
        <begin position="592"/>
        <end position="605"/>
    </location>
</feature>
<sequence length="672" mass="74349">MYQQLLERTRLRKERLNQKLGRSPEVTPRKRTLEENISQNTNGESHTTKDDTDSPGKRQCVREEELAVKADTPAIISVKSRLGKLQSQRQEWSSADGVDLDGNTPVPQTTAFKENYQPEPEQPSGRKGRFAKLAQNINNWEDDLSHPVIQKPVEQPKPKWQPPKKQENDSAQKPQEIKKSASPIKAYNPAKSVAPTPPPPPPVPLIGYNSPKSPSQVAATKWSPVKAVSTHTVVLKQPGTPKKEVPHHQIKQIIDQIPVNAKGLDESVMSEVSEEPTEKPVTQRMETWKQNTVVKKPTVDPSEAPLTSKLASWEQKISNTPNKATVTKVNMPTRQMATPVSDKPPVSKPKQESVKAIQETNQKNGTKNADVSFDPTSQSVATRMASWQQKVADAEPKREEEPTAYSILARMSAWEDMSSANKVSHIKKIDPGASPTASPCKPVQKPVSSVKNKPATPSKFPEVKPPGKSPNKNIPVINTPGKLQPGASPSVGSATKMMQQKLIEQTQHSKTDDLADKMRKERMAELQSLQNRWHNGVLKEDSAPSSQPQPKEKVTMPTSQEQKSNEEKISVANNRKEDYKERARADGGASYNFKNGNQGNTQKAVNQLPPRPPQPSSTTASKARSNSDPKPHQSPEKTQPRVQEAHSAPRPTSSIYRLISQKRGAEEKPQVP</sequence>
<feature type="compositionally biased region" description="Pro residues" evidence="1">
    <location>
        <begin position="195"/>
        <end position="204"/>
    </location>
</feature>
<keyword evidence="4" id="KW-1185">Reference proteome</keyword>
<feature type="compositionally biased region" description="Polar residues" evidence="1">
    <location>
        <begin position="490"/>
        <end position="506"/>
    </location>
</feature>
<feature type="compositionally biased region" description="Basic and acidic residues" evidence="1">
    <location>
        <begin position="392"/>
        <end position="401"/>
    </location>
</feature>
<feature type="compositionally biased region" description="Polar residues" evidence="1">
    <location>
        <begin position="284"/>
        <end position="293"/>
    </location>
</feature>
<dbReference type="Proteomes" id="UP001217089">
    <property type="component" value="Unassembled WGS sequence"/>
</dbReference>
<feature type="compositionally biased region" description="Basic and acidic residues" evidence="1">
    <location>
        <begin position="507"/>
        <end position="524"/>
    </location>
</feature>
<feature type="compositionally biased region" description="Basic and acidic residues" evidence="1">
    <location>
        <begin position="625"/>
        <end position="639"/>
    </location>
</feature>
<feature type="compositionally biased region" description="Basic and acidic residues" evidence="1">
    <location>
        <begin position="663"/>
        <end position="672"/>
    </location>
</feature>
<dbReference type="InterPro" id="IPR031970">
    <property type="entry name" value="Anillin_N"/>
</dbReference>
<feature type="region of interest" description="Disordered" evidence="1">
    <location>
        <begin position="266"/>
        <end position="402"/>
    </location>
</feature>
<evidence type="ECO:0000313" key="4">
    <source>
        <dbReference type="Proteomes" id="UP001217089"/>
    </source>
</evidence>
<proteinExistence type="predicted"/>
<feature type="compositionally biased region" description="Basic and acidic residues" evidence="1">
    <location>
        <begin position="164"/>
        <end position="179"/>
    </location>
</feature>
<organism evidence="3 4">
    <name type="scientific">Tegillarca granosa</name>
    <name type="common">Malaysian cockle</name>
    <name type="synonym">Anadara granosa</name>
    <dbReference type="NCBI Taxonomy" id="220873"/>
    <lineage>
        <taxon>Eukaryota</taxon>
        <taxon>Metazoa</taxon>
        <taxon>Spiralia</taxon>
        <taxon>Lophotrochozoa</taxon>
        <taxon>Mollusca</taxon>
        <taxon>Bivalvia</taxon>
        <taxon>Autobranchia</taxon>
        <taxon>Pteriomorphia</taxon>
        <taxon>Arcoida</taxon>
        <taxon>Arcoidea</taxon>
        <taxon>Arcidae</taxon>
        <taxon>Tegillarca</taxon>
    </lineage>
</organism>
<evidence type="ECO:0000256" key="1">
    <source>
        <dbReference type="SAM" id="MobiDB-lite"/>
    </source>
</evidence>
<gene>
    <name evidence="3" type="ORF">KUTeg_018823</name>
</gene>
<feature type="compositionally biased region" description="Basic and acidic residues" evidence="1">
    <location>
        <begin position="563"/>
        <end position="585"/>
    </location>
</feature>
<evidence type="ECO:0000313" key="3">
    <source>
        <dbReference type="EMBL" id="KAJ8302427.1"/>
    </source>
</evidence>
<reference evidence="3 4" key="1">
    <citation type="submission" date="2022-12" db="EMBL/GenBank/DDBJ databases">
        <title>Chromosome-level genome of Tegillarca granosa.</title>
        <authorList>
            <person name="Kim J."/>
        </authorList>
    </citation>
    <scope>NUCLEOTIDE SEQUENCE [LARGE SCALE GENOMIC DNA]</scope>
    <source>
        <strain evidence="3">Teg-2019</strain>
        <tissue evidence="3">Adductor muscle</tissue>
    </source>
</reference>